<dbReference type="PROSITE" id="PS50850">
    <property type="entry name" value="MFS"/>
    <property type="match status" value="1"/>
</dbReference>
<proteinExistence type="predicted"/>
<dbReference type="Gene3D" id="1.20.1250.20">
    <property type="entry name" value="MFS general substrate transporter like domains"/>
    <property type="match status" value="1"/>
</dbReference>
<accession>A0A940WDI8</accession>
<evidence type="ECO:0000256" key="6">
    <source>
        <dbReference type="SAM" id="Phobius"/>
    </source>
</evidence>
<feature type="transmembrane region" description="Helical" evidence="6">
    <location>
        <begin position="344"/>
        <end position="368"/>
    </location>
</feature>
<dbReference type="SUPFAM" id="SSF103473">
    <property type="entry name" value="MFS general substrate transporter"/>
    <property type="match status" value="1"/>
</dbReference>
<organism evidence="8 9">
    <name type="scientific">Microbispora oryzae</name>
    <dbReference type="NCBI Taxonomy" id="2806554"/>
    <lineage>
        <taxon>Bacteria</taxon>
        <taxon>Bacillati</taxon>
        <taxon>Actinomycetota</taxon>
        <taxon>Actinomycetes</taxon>
        <taxon>Streptosporangiales</taxon>
        <taxon>Streptosporangiaceae</taxon>
        <taxon>Microbispora</taxon>
    </lineage>
</organism>
<comment type="subcellular location">
    <subcellularLocation>
        <location evidence="1">Cell membrane</location>
        <topology evidence="1">Multi-pass membrane protein</topology>
    </subcellularLocation>
</comment>
<feature type="transmembrane region" description="Helical" evidence="6">
    <location>
        <begin position="128"/>
        <end position="151"/>
    </location>
</feature>
<dbReference type="Pfam" id="PF07690">
    <property type="entry name" value="MFS_1"/>
    <property type="match status" value="2"/>
</dbReference>
<dbReference type="InterPro" id="IPR020846">
    <property type="entry name" value="MFS_dom"/>
</dbReference>
<evidence type="ECO:0000256" key="4">
    <source>
        <dbReference type="ARBA" id="ARBA00022989"/>
    </source>
</evidence>
<keyword evidence="5 6" id="KW-0472">Membrane</keyword>
<sequence length="457" mass="44087">MLGISLGYFVVLLDTGVLAVAEPDLARSLGASTAALQWTVTAYTVAFGALLLSGGAAADRYGAHRLFRAGVAAFGLVSLLCALAPDVWTLVALRAVLGVAAAAVVPASMAMIAGLYPQPVARARAVAAWAAISGAALVAGPVAGGLLVGLAGWPAVFLINVPLAAVTLTLTAGSALRRPRGDRRVDWPGQVAACAALALLTDAVIALGAGEGVHAACSAAACAGATAAFAARERRSTSLVLPPAVLRAPGMAAAMFSGGVVNFALSALLFALPLLLPAALRLTPAQTGAAFLPMTLPFALNPLVTGGIVARFGPRPPVLAGLGLLTAAGAALGAALAAGAPYPVVAAGLAGVGVGVSLALPALVALVVSAAPEGAAGSAGGLLNAVRQAGATVGVAVAGAFVGVAPGGGPPLHPAAVPLVTAGVCAAAAAVVALAGGRSVRDGVSFRRARGGGRRAR</sequence>
<dbReference type="Proteomes" id="UP000674234">
    <property type="component" value="Unassembled WGS sequence"/>
</dbReference>
<keyword evidence="2" id="KW-0813">Transport</keyword>
<protein>
    <submittedName>
        <fullName evidence="8">MFS transporter</fullName>
    </submittedName>
</protein>
<name>A0A940WDI8_9ACTN</name>
<feature type="transmembrane region" description="Helical" evidence="6">
    <location>
        <begin position="415"/>
        <end position="437"/>
    </location>
</feature>
<dbReference type="Gene3D" id="1.20.1720.10">
    <property type="entry name" value="Multidrug resistance protein D"/>
    <property type="match status" value="1"/>
</dbReference>
<feature type="transmembrane region" description="Helical" evidence="6">
    <location>
        <begin position="35"/>
        <end position="54"/>
    </location>
</feature>
<dbReference type="GO" id="GO:0022857">
    <property type="term" value="F:transmembrane transporter activity"/>
    <property type="evidence" value="ECO:0007669"/>
    <property type="project" value="InterPro"/>
</dbReference>
<dbReference type="EMBL" id="JAFCNB010000001">
    <property type="protein sequence ID" value="MBP2702593.1"/>
    <property type="molecule type" value="Genomic_DNA"/>
</dbReference>
<feature type="transmembrane region" description="Helical" evidence="6">
    <location>
        <begin position="91"/>
        <end position="116"/>
    </location>
</feature>
<evidence type="ECO:0000313" key="8">
    <source>
        <dbReference type="EMBL" id="MBP2702593.1"/>
    </source>
</evidence>
<feature type="transmembrane region" description="Helical" evidence="6">
    <location>
        <begin position="252"/>
        <end position="276"/>
    </location>
</feature>
<keyword evidence="3 6" id="KW-0812">Transmembrane</keyword>
<feature type="transmembrane region" description="Helical" evidence="6">
    <location>
        <begin position="288"/>
        <end position="310"/>
    </location>
</feature>
<gene>
    <name evidence="8" type="ORF">JOL79_02100</name>
</gene>
<feature type="transmembrane region" description="Helical" evidence="6">
    <location>
        <begin position="66"/>
        <end position="85"/>
    </location>
</feature>
<dbReference type="InterPro" id="IPR036259">
    <property type="entry name" value="MFS_trans_sf"/>
</dbReference>
<comment type="caution">
    <text evidence="8">The sequence shown here is derived from an EMBL/GenBank/DDBJ whole genome shotgun (WGS) entry which is preliminary data.</text>
</comment>
<keyword evidence="9" id="KW-1185">Reference proteome</keyword>
<evidence type="ECO:0000259" key="7">
    <source>
        <dbReference type="PROSITE" id="PS50850"/>
    </source>
</evidence>
<keyword evidence="4 6" id="KW-1133">Transmembrane helix</keyword>
<feature type="transmembrane region" description="Helical" evidence="6">
    <location>
        <begin position="317"/>
        <end position="338"/>
    </location>
</feature>
<evidence type="ECO:0000256" key="5">
    <source>
        <dbReference type="ARBA" id="ARBA00023136"/>
    </source>
</evidence>
<dbReference type="GO" id="GO:0005886">
    <property type="term" value="C:plasma membrane"/>
    <property type="evidence" value="ECO:0007669"/>
    <property type="project" value="UniProtKB-SubCell"/>
</dbReference>
<reference evidence="8" key="1">
    <citation type="submission" date="2021-02" db="EMBL/GenBank/DDBJ databases">
        <title>Draft genome sequence of Microbispora sp. RL4-1S isolated from rice leaves in Thailand.</title>
        <authorList>
            <person name="Muangham S."/>
            <person name="Duangmal K."/>
        </authorList>
    </citation>
    <scope>NUCLEOTIDE SEQUENCE</scope>
    <source>
        <strain evidence="8">RL4-1S</strain>
    </source>
</reference>
<dbReference type="PANTHER" id="PTHR42718">
    <property type="entry name" value="MAJOR FACILITATOR SUPERFAMILY MULTIDRUG TRANSPORTER MFSC"/>
    <property type="match status" value="1"/>
</dbReference>
<evidence type="ECO:0000256" key="3">
    <source>
        <dbReference type="ARBA" id="ARBA00022692"/>
    </source>
</evidence>
<feature type="transmembrane region" description="Helical" evidence="6">
    <location>
        <begin position="389"/>
        <end position="409"/>
    </location>
</feature>
<dbReference type="InterPro" id="IPR011701">
    <property type="entry name" value="MFS"/>
</dbReference>
<dbReference type="PANTHER" id="PTHR42718:SF9">
    <property type="entry name" value="MAJOR FACILITATOR SUPERFAMILY MULTIDRUG TRANSPORTER MFSC"/>
    <property type="match status" value="1"/>
</dbReference>
<feature type="domain" description="Major facilitator superfamily (MFS) profile" evidence="7">
    <location>
        <begin position="1"/>
        <end position="440"/>
    </location>
</feature>
<evidence type="ECO:0000256" key="2">
    <source>
        <dbReference type="ARBA" id="ARBA00022448"/>
    </source>
</evidence>
<evidence type="ECO:0000256" key="1">
    <source>
        <dbReference type="ARBA" id="ARBA00004651"/>
    </source>
</evidence>
<feature type="transmembrane region" description="Helical" evidence="6">
    <location>
        <begin position="157"/>
        <end position="176"/>
    </location>
</feature>
<evidence type="ECO:0000313" key="9">
    <source>
        <dbReference type="Proteomes" id="UP000674234"/>
    </source>
</evidence>
<dbReference type="AlphaFoldDB" id="A0A940WDI8"/>